<reference evidence="1 2" key="1">
    <citation type="journal article" date="2015" name="Stand. Genomic Sci.">
        <title>Genomic Encyclopedia of Bacterial and Archaeal Type Strains, Phase III: the genomes of soil and plant-associated and newly described type strains.</title>
        <authorList>
            <person name="Whitman W.B."/>
            <person name="Woyke T."/>
            <person name="Klenk H.P."/>
            <person name="Zhou Y."/>
            <person name="Lilburn T.G."/>
            <person name="Beck B.J."/>
            <person name="De Vos P."/>
            <person name="Vandamme P."/>
            <person name="Eisen J.A."/>
            <person name="Garrity G."/>
            <person name="Hugenholtz P."/>
            <person name="Kyrpides N.C."/>
        </authorList>
    </citation>
    <scope>NUCLEOTIDE SEQUENCE [LARGE SCALE GENOMIC DNA]</scope>
    <source>
        <strain evidence="1 2">CV53</strain>
    </source>
</reference>
<comment type="caution">
    <text evidence="1">The sequence shown here is derived from an EMBL/GenBank/DDBJ whole genome shotgun (WGS) entry which is preliminary data.</text>
</comment>
<gene>
    <name evidence="1" type="ORF">EV146_10341</name>
</gene>
<evidence type="ECO:0000313" key="2">
    <source>
        <dbReference type="Proteomes" id="UP000295689"/>
    </source>
</evidence>
<dbReference type="Proteomes" id="UP000295689">
    <property type="component" value="Unassembled WGS sequence"/>
</dbReference>
<keyword evidence="2" id="KW-1185">Reference proteome</keyword>
<dbReference type="AlphaFoldDB" id="A0A4V2RDX5"/>
<proteinExistence type="predicted"/>
<sequence>MNIKVNLKDIIEEMEMQLEESHSFLNLKTGEILSVTSDNLRAAEDEEPFDHLADWEIEDRISANDVIEDQDNYLELPSGYEVNEYELTIGGRRNLYCGPLGERGPLEGLTIISLIFN</sequence>
<protein>
    <submittedName>
        <fullName evidence="1">Uncharacterized protein</fullName>
    </submittedName>
</protein>
<accession>A0A4V2RDX5</accession>
<dbReference type="RefSeq" id="WP_241993814.1">
    <property type="nucleotide sequence ID" value="NZ_JABUHM010000002.1"/>
</dbReference>
<name>A0A4V2RDX5_9BACI</name>
<evidence type="ECO:0000313" key="1">
    <source>
        <dbReference type="EMBL" id="TCN26520.1"/>
    </source>
</evidence>
<dbReference type="EMBL" id="SLVV01000003">
    <property type="protein sequence ID" value="TCN26520.1"/>
    <property type="molecule type" value="Genomic_DNA"/>
</dbReference>
<organism evidence="1 2">
    <name type="scientific">Mesobacillus foraminis</name>
    <dbReference type="NCBI Taxonomy" id="279826"/>
    <lineage>
        <taxon>Bacteria</taxon>
        <taxon>Bacillati</taxon>
        <taxon>Bacillota</taxon>
        <taxon>Bacilli</taxon>
        <taxon>Bacillales</taxon>
        <taxon>Bacillaceae</taxon>
        <taxon>Mesobacillus</taxon>
    </lineage>
</organism>